<protein>
    <submittedName>
        <fullName evidence="2">CRISPR-associated ring nuclease Csm6</fullName>
    </submittedName>
</protein>
<sequence length="384" mass="43108">MLNHNQKILFCVTGMSPAVVTETLYALTQKKGFIPDAIYVATTAQGKNTLMRDLLGIEGGRHISDGAFHRFCEEYQLSQIIFDESHIHVITDDNGVALADIQTPEQNVCAADTIVRMISRFCHDDRCAALHVSIAGGRKTMGFFAGYALSLYGRAQDSLSHVLVSAEYEAIQNFFYPTKTDEFLIDRYGKEVNAKDAEVMLAEIPWVRLGVGLPTTLLNNDISYSESIRLAQASIETPSLSFLSEMNSDQVVKCGSEQIHFPPKAYAFLFLAAVYCKKGHSLNLTKWEQVKQNYLTIYSYFFGATKTGNLDRRMCDIDDVRSVISESRNEIKKSLQRIFGTIPNSHHYLPQAESSKGYCYHLNIDPNHIIFSEDENALIEKIAL</sequence>
<dbReference type="EMBL" id="JPXS01000072">
    <property type="protein sequence ID" value="KGQ29466.1"/>
    <property type="molecule type" value="Genomic_DNA"/>
</dbReference>
<feature type="domain" description="CRISPR system ring nuclease SSO2081-like" evidence="1">
    <location>
        <begin position="16"/>
        <end position="219"/>
    </location>
</feature>
<name>A0A0A2XAN4_9PAST</name>
<organism evidence="3 4">
    <name type="scientific">Gallibacterium anatis</name>
    <dbReference type="NCBI Taxonomy" id="750"/>
    <lineage>
        <taxon>Bacteria</taxon>
        <taxon>Pseudomonadati</taxon>
        <taxon>Pseudomonadota</taxon>
        <taxon>Gammaproteobacteria</taxon>
        <taxon>Pasteurellales</taxon>
        <taxon>Pasteurellaceae</taxon>
        <taxon>Gallibacterium</taxon>
    </lineage>
</organism>
<dbReference type="InterPro" id="IPR013413">
    <property type="entry name" value="CRISPR-assoc_prot_NE0113"/>
</dbReference>
<comment type="caution">
    <text evidence="3">The sequence shown here is derived from an EMBL/GenBank/DDBJ whole genome shotgun (WGS) entry which is preliminary data.</text>
</comment>
<evidence type="ECO:0000313" key="2">
    <source>
        <dbReference type="EMBL" id="HJF75093.1"/>
    </source>
</evidence>
<accession>A0A0A2XAN4</accession>
<reference evidence="2" key="3">
    <citation type="submission" date="2021-09" db="EMBL/GenBank/DDBJ databases">
        <authorList>
            <person name="Gilroy R."/>
        </authorList>
    </citation>
    <scope>NUCLEOTIDE SEQUENCE</scope>
    <source>
        <strain evidence="2">ChiHjej11B10-15683</strain>
    </source>
</reference>
<dbReference type="RefSeq" id="WP_039084948.1">
    <property type="nucleotide sequence ID" value="NZ_JPXS01000072.1"/>
</dbReference>
<dbReference type="Proteomes" id="UP000749334">
    <property type="component" value="Unassembled WGS sequence"/>
</dbReference>
<dbReference type="Proteomes" id="UP000030526">
    <property type="component" value="Unassembled WGS sequence"/>
</dbReference>
<dbReference type="EMBL" id="DYVQ01000105">
    <property type="protein sequence ID" value="HJF75093.1"/>
    <property type="molecule type" value="Genomic_DNA"/>
</dbReference>
<dbReference type="NCBIfam" id="TIGR02584">
    <property type="entry name" value="cas_NE0113"/>
    <property type="match status" value="1"/>
</dbReference>
<dbReference type="InterPro" id="IPR019092">
    <property type="entry name" value="SSO2081-like_dom"/>
</dbReference>
<gene>
    <name evidence="2" type="primary">csm6</name>
    <name evidence="3" type="ORF">JP32_11400</name>
    <name evidence="2" type="ORF">K8W15_13100</name>
</gene>
<dbReference type="AlphaFoldDB" id="A0A0A2XAN4"/>
<dbReference type="CDD" id="cd09741">
    <property type="entry name" value="Csx1_III-U"/>
    <property type="match status" value="1"/>
</dbReference>
<dbReference type="Pfam" id="PF09623">
    <property type="entry name" value="Cas_NE0113"/>
    <property type="match status" value="1"/>
</dbReference>
<evidence type="ECO:0000313" key="3">
    <source>
        <dbReference type="EMBL" id="KGQ29466.1"/>
    </source>
</evidence>
<proteinExistence type="predicted"/>
<reference evidence="3 4" key="1">
    <citation type="submission" date="2014-08" db="EMBL/GenBank/DDBJ databases">
        <title>Chaperone-usher fimbriae in a diverse selection of Gallibacterium genomes.</title>
        <authorList>
            <person name="Kudirkiene E."/>
            <person name="Bager R.J."/>
            <person name="Johnson T.J."/>
            <person name="Bojesen A.M."/>
        </authorList>
    </citation>
    <scope>NUCLEOTIDE SEQUENCE [LARGE SCALE GENOMIC DNA]</scope>
    <source>
        <strain evidence="3 4">20558/3kl.</strain>
    </source>
</reference>
<reference evidence="2" key="2">
    <citation type="journal article" date="2021" name="PeerJ">
        <title>Extensive microbial diversity within the chicken gut microbiome revealed by metagenomics and culture.</title>
        <authorList>
            <person name="Gilroy R."/>
            <person name="Ravi A."/>
            <person name="Getino M."/>
            <person name="Pursley I."/>
            <person name="Horton D.L."/>
            <person name="Alikhan N.F."/>
            <person name="Baker D."/>
            <person name="Gharbi K."/>
            <person name="Hall N."/>
            <person name="Watson M."/>
            <person name="Adriaenssens E.M."/>
            <person name="Foster-Nyarko E."/>
            <person name="Jarju S."/>
            <person name="Secka A."/>
            <person name="Antonio M."/>
            <person name="Oren A."/>
            <person name="Chaudhuri R.R."/>
            <person name="La Ragione R."/>
            <person name="Hildebrand F."/>
            <person name="Pallen M.J."/>
        </authorList>
    </citation>
    <scope>NUCLEOTIDE SEQUENCE</scope>
    <source>
        <strain evidence="2">ChiHjej11B10-15683</strain>
    </source>
</reference>
<evidence type="ECO:0000313" key="4">
    <source>
        <dbReference type="Proteomes" id="UP000030526"/>
    </source>
</evidence>
<evidence type="ECO:0000259" key="1">
    <source>
        <dbReference type="Pfam" id="PF09623"/>
    </source>
</evidence>